<reference evidence="1" key="2">
    <citation type="submission" date="2025-09" db="UniProtKB">
        <authorList>
            <consortium name="Ensembl"/>
        </authorList>
    </citation>
    <scope>IDENTIFICATION</scope>
</reference>
<sequence>SDKMAAAAEAPGAPVCVLVLGPGRAGAPPALPPRGPTPLVSPQRLAAQLQAQRCPPYVINLDPAVRELPFAANIGHEVY</sequence>
<dbReference type="Proteomes" id="UP000694420">
    <property type="component" value="Unplaced"/>
</dbReference>
<reference evidence="1" key="1">
    <citation type="submission" date="2025-08" db="UniProtKB">
        <authorList>
            <consortium name="Ensembl"/>
        </authorList>
    </citation>
    <scope>IDENTIFICATION</scope>
</reference>
<dbReference type="Ensembl" id="ENSNPET00000022098.1">
    <property type="protein sequence ID" value="ENSNPEP00000021546.1"/>
    <property type="gene ID" value="ENSNPEG00000015981.1"/>
</dbReference>
<accession>A0A8C7A584</accession>
<evidence type="ECO:0000313" key="1">
    <source>
        <dbReference type="Ensembl" id="ENSNPEP00000021546.1"/>
    </source>
</evidence>
<proteinExistence type="predicted"/>
<dbReference type="AlphaFoldDB" id="A0A8C7A584"/>
<organism evidence="1 2">
    <name type="scientific">Nothoprocta perdicaria</name>
    <name type="common">Chilean tinamou</name>
    <name type="synonym">Crypturus perdicarius</name>
    <dbReference type="NCBI Taxonomy" id="30464"/>
    <lineage>
        <taxon>Eukaryota</taxon>
        <taxon>Metazoa</taxon>
        <taxon>Chordata</taxon>
        <taxon>Craniata</taxon>
        <taxon>Vertebrata</taxon>
        <taxon>Euteleostomi</taxon>
        <taxon>Archelosauria</taxon>
        <taxon>Archosauria</taxon>
        <taxon>Dinosauria</taxon>
        <taxon>Saurischia</taxon>
        <taxon>Theropoda</taxon>
        <taxon>Coelurosauria</taxon>
        <taxon>Aves</taxon>
        <taxon>Palaeognathae</taxon>
        <taxon>Tinamiformes</taxon>
        <taxon>Tinamidae</taxon>
        <taxon>Nothoprocta</taxon>
    </lineage>
</organism>
<evidence type="ECO:0000313" key="2">
    <source>
        <dbReference type="Proteomes" id="UP000694420"/>
    </source>
</evidence>
<name>A0A8C7A584_NOTPE</name>
<keyword evidence="2" id="KW-1185">Reference proteome</keyword>
<protein>
    <submittedName>
        <fullName evidence="1">Uncharacterized protein</fullName>
    </submittedName>
</protein>